<reference evidence="9" key="1">
    <citation type="submission" date="2020-01" db="EMBL/GenBank/DDBJ databases">
        <authorList>
            <person name="Meier V. D."/>
            <person name="Meier V D."/>
        </authorList>
    </citation>
    <scope>NUCLEOTIDE SEQUENCE</scope>
    <source>
        <strain evidence="9">HLG_WM_MAG_06</strain>
    </source>
</reference>
<sequence>MKNLIKVSTLLALCTSLSFGATQAEMDEVKAHVEAGVAHCKVVGVAKCVEEFNQKESKWVKGDMYIFANDFDGVITAHPKKDLKGKNLLEYKDKAGNTLFADFIAKVKADKEGWVDYVWTHPATEKEADKTSFVKGIGENQLIGCGIYKNDGTKADDNKTEAPKADENKTEAPKADDKK</sequence>
<keyword evidence="2" id="KW-1003">Cell membrane</keyword>
<dbReference type="Pfam" id="PF08269">
    <property type="entry name" value="dCache_2"/>
    <property type="match status" value="1"/>
</dbReference>
<evidence type="ECO:0000259" key="8">
    <source>
        <dbReference type="SMART" id="SM01049"/>
    </source>
</evidence>
<evidence type="ECO:0000256" key="3">
    <source>
        <dbReference type="ARBA" id="ARBA00022692"/>
    </source>
</evidence>
<evidence type="ECO:0000256" key="2">
    <source>
        <dbReference type="ARBA" id="ARBA00022475"/>
    </source>
</evidence>
<gene>
    <name evidence="9" type="ORF">HELGO_WM11687</name>
</gene>
<feature type="signal peptide" evidence="7">
    <location>
        <begin position="1"/>
        <end position="24"/>
    </location>
</feature>
<keyword evidence="7" id="KW-0732">Signal</keyword>
<feature type="chain" id="PRO_5027686025" evidence="7">
    <location>
        <begin position="25"/>
        <end position="179"/>
    </location>
</feature>
<keyword evidence="3" id="KW-0812">Transmembrane</keyword>
<accession>A0A6S6S935</accession>
<evidence type="ECO:0000256" key="1">
    <source>
        <dbReference type="ARBA" id="ARBA00004651"/>
    </source>
</evidence>
<evidence type="ECO:0000256" key="7">
    <source>
        <dbReference type="SAM" id="SignalP"/>
    </source>
</evidence>
<organism evidence="9">
    <name type="scientific">uncultured Sulfurovum sp</name>
    <dbReference type="NCBI Taxonomy" id="269237"/>
    <lineage>
        <taxon>Bacteria</taxon>
        <taxon>Pseudomonadati</taxon>
        <taxon>Campylobacterota</taxon>
        <taxon>Epsilonproteobacteria</taxon>
        <taxon>Campylobacterales</taxon>
        <taxon>Sulfurovaceae</taxon>
        <taxon>Sulfurovum</taxon>
        <taxon>environmental samples</taxon>
    </lineage>
</organism>
<dbReference type="SMART" id="SM01049">
    <property type="entry name" value="Cache_2"/>
    <property type="match status" value="1"/>
</dbReference>
<name>A0A6S6S935_9BACT</name>
<dbReference type="EMBL" id="CACVAP010000022">
    <property type="protein sequence ID" value="CAA6799597.1"/>
    <property type="molecule type" value="Genomic_DNA"/>
</dbReference>
<evidence type="ECO:0000256" key="4">
    <source>
        <dbReference type="ARBA" id="ARBA00022989"/>
    </source>
</evidence>
<dbReference type="GO" id="GO:0005886">
    <property type="term" value="C:plasma membrane"/>
    <property type="evidence" value="ECO:0007669"/>
    <property type="project" value="UniProtKB-SubCell"/>
</dbReference>
<protein>
    <submittedName>
        <fullName evidence="9">Cache type 2 domain-containing protein</fullName>
    </submittedName>
</protein>
<feature type="domain" description="Single Cache" evidence="8">
    <location>
        <begin position="18"/>
        <end position="101"/>
    </location>
</feature>
<keyword evidence="5" id="KW-0472">Membrane</keyword>
<dbReference type="Gene3D" id="3.30.450.20">
    <property type="entry name" value="PAS domain"/>
    <property type="match status" value="1"/>
</dbReference>
<dbReference type="AlphaFoldDB" id="A0A6S6S935"/>
<evidence type="ECO:0000313" key="9">
    <source>
        <dbReference type="EMBL" id="CAA6799597.1"/>
    </source>
</evidence>
<evidence type="ECO:0000256" key="6">
    <source>
        <dbReference type="SAM" id="MobiDB-lite"/>
    </source>
</evidence>
<feature type="region of interest" description="Disordered" evidence="6">
    <location>
        <begin position="148"/>
        <end position="179"/>
    </location>
</feature>
<dbReference type="InterPro" id="IPR033480">
    <property type="entry name" value="sCache_2"/>
</dbReference>
<evidence type="ECO:0000256" key="5">
    <source>
        <dbReference type="ARBA" id="ARBA00023136"/>
    </source>
</evidence>
<proteinExistence type="predicted"/>
<feature type="compositionally biased region" description="Basic and acidic residues" evidence="6">
    <location>
        <begin position="151"/>
        <end position="179"/>
    </location>
</feature>
<comment type="subcellular location">
    <subcellularLocation>
        <location evidence="1">Cell membrane</location>
        <topology evidence="1">Multi-pass membrane protein</topology>
    </subcellularLocation>
</comment>
<keyword evidence="4" id="KW-1133">Transmembrane helix</keyword>
<dbReference type="InterPro" id="IPR004010">
    <property type="entry name" value="Double_Cache_2"/>
</dbReference>